<feature type="domain" description="NlpC/P60" evidence="5">
    <location>
        <begin position="227"/>
        <end position="380"/>
    </location>
</feature>
<evidence type="ECO:0000256" key="1">
    <source>
        <dbReference type="ARBA" id="ARBA00007074"/>
    </source>
</evidence>
<dbReference type="PANTHER" id="PTHR47359:SF3">
    <property type="entry name" value="NLP_P60 DOMAIN-CONTAINING PROTEIN-RELATED"/>
    <property type="match status" value="1"/>
</dbReference>
<dbReference type="RefSeq" id="WP_078982306.1">
    <property type="nucleotide sequence ID" value="NZ_MWQN01000004.1"/>
</dbReference>
<dbReference type="PROSITE" id="PS51935">
    <property type="entry name" value="NLPC_P60"/>
    <property type="match status" value="1"/>
</dbReference>
<dbReference type="Pfam" id="PF01464">
    <property type="entry name" value="SLT"/>
    <property type="match status" value="1"/>
</dbReference>
<organism evidence="6 7">
    <name type="scientific">Embleya scabrispora</name>
    <dbReference type="NCBI Taxonomy" id="159449"/>
    <lineage>
        <taxon>Bacteria</taxon>
        <taxon>Bacillati</taxon>
        <taxon>Actinomycetota</taxon>
        <taxon>Actinomycetes</taxon>
        <taxon>Kitasatosporales</taxon>
        <taxon>Streptomycetaceae</taxon>
        <taxon>Embleya</taxon>
    </lineage>
</organism>
<evidence type="ECO:0000256" key="3">
    <source>
        <dbReference type="ARBA" id="ARBA00022801"/>
    </source>
</evidence>
<evidence type="ECO:0000256" key="4">
    <source>
        <dbReference type="ARBA" id="ARBA00022807"/>
    </source>
</evidence>
<keyword evidence="2" id="KW-0645">Protease</keyword>
<accession>A0A1T3NLL0</accession>
<dbReference type="Gene3D" id="1.10.530.10">
    <property type="match status" value="1"/>
</dbReference>
<evidence type="ECO:0000313" key="7">
    <source>
        <dbReference type="Proteomes" id="UP000190037"/>
    </source>
</evidence>
<evidence type="ECO:0000313" key="6">
    <source>
        <dbReference type="EMBL" id="OPC77551.1"/>
    </source>
</evidence>
<sequence>MSKKKRKTGLILGLFSGGFVAFVVLMATLIAAVTNPLNVAKGFLNMAFNVDAVPAAFRSFVAQTGNVCPEVTPTVVAAQIDQESSWRPNIVSPAGAVGLSQFIPSTWATWGGGYPQTDPRANIMAQERYDCYLAGEVRKIQAGQYKTCTMTMHGRVYTNAGPKAGETRGDVFDLMLASYNAGPGAVCYYRGIPPWPETEGYVPGIKNIMSKYSAPQVKNAVYTGDTKTLAGRAVNVARQTIGKYPYSWGGGTFTGPSEGFAQGAGIVGFDCSGFVRFVFYQASGGALKLPRTTGPQSGVGQRILSSVGPPSKAEEAKMQPGDVIFFTSSGGGVGTSATHHTALYVGNSTTINAYKTGTIIREDPFSRFSRSDIWTVQRYSVTTTAQA</sequence>
<dbReference type="InterPro" id="IPR051794">
    <property type="entry name" value="PG_Endopeptidase_C40"/>
</dbReference>
<dbReference type="CDD" id="cd00254">
    <property type="entry name" value="LT-like"/>
    <property type="match status" value="1"/>
</dbReference>
<comment type="caution">
    <text evidence="6">The sequence shown here is derived from an EMBL/GenBank/DDBJ whole genome shotgun (WGS) entry which is preliminary data.</text>
</comment>
<comment type="similarity">
    <text evidence="1">Belongs to the peptidase C40 family.</text>
</comment>
<dbReference type="AlphaFoldDB" id="A0A1T3NLL0"/>
<dbReference type="InterPro" id="IPR008258">
    <property type="entry name" value="Transglycosylase_SLT_dom_1"/>
</dbReference>
<protein>
    <recommendedName>
        <fullName evidence="5">NlpC/P60 domain-containing protein</fullName>
    </recommendedName>
</protein>
<dbReference type="EMBL" id="MWQN01000004">
    <property type="protein sequence ID" value="OPC77551.1"/>
    <property type="molecule type" value="Genomic_DNA"/>
</dbReference>
<dbReference type="GO" id="GO:0008234">
    <property type="term" value="F:cysteine-type peptidase activity"/>
    <property type="evidence" value="ECO:0007669"/>
    <property type="project" value="UniProtKB-KW"/>
</dbReference>
<name>A0A1T3NLL0_9ACTN</name>
<dbReference type="Gene3D" id="3.90.1720.10">
    <property type="entry name" value="endopeptidase domain like (from Nostoc punctiforme)"/>
    <property type="match status" value="1"/>
</dbReference>
<gene>
    <name evidence="6" type="ORF">B4N89_44500</name>
</gene>
<keyword evidence="3" id="KW-0378">Hydrolase</keyword>
<evidence type="ECO:0000259" key="5">
    <source>
        <dbReference type="PROSITE" id="PS51935"/>
    </source>
</evidence>
<dbReference type="GO" id="GO:0006508">
    <property type="term" value="P:proteolysis"/>
    <property type="evidence" value="ECO:0007669"/>
    <property type="project" value="UniProtKB-KW"/>
</dbReference>
<dbReference type="SUPFAM" id="SSF53955">
    <property type="entry name" value="Lysozyme-like"/>
    <property type="match status" value="1"/>
</dbReference>
<dbReference type="STRING" id="159449.B4N89_44500"/>
<proteinExistence type="inferred from homology"/>
<dbReference type="OrthoDB" id="5244330at2"/>
<reference evidence="6 7" key="1">
    <citation type="submission" date="2017-03" db="EMBL/GenBank/DDBJ databases">
        <title>Draft genome sequence of Streptomyces scabrisporus NF3, endophyte isolated from Amphipterygium adstringens.</title>
        <authorList>
            <person name="Vazquez M."/>
            <person name="Ceapa C.D."/>
            <person name="Rodriguez Luna D."/>
            <person name="Sanchez Esquivel S."/>
        </authorList>
    </citation>
    <scope>NUCLEOTIDE SEQUENCE [LARGE SCALE GENOMIC DNA]</scope>
    <source>
        <strain evidence="6 7">NF3</strain>
    </source>
</reference>
<evidence type="ECO:0000256" key="2">
    <source>
        <dbReference type="ARBA" id="ARBA00022670"/>
    </source>
</evidence>
<dbReference type="InterPro" id="IPR000064">
    <property type="entry name" value="NLP_P60_dom"/>
</dbReference>
<dbReference type="InterPro" id="IPR023346">
    <property type="entry name" value="Lysozyme-like_dom_sf"/>
</dbReference>
<dbReference type="SUPFAM" id="SSF54001">
    <property type="entry name" value="Cysteine proteinases"/>
    <property type="match status" value="1"/>
</dbReference>
<dbReference type="InterPro" id="IPR038765">
    <property type="entry name" value="Papain-like_cys_pep_sf"/>
</dbReference>
<keyword evidence="4" id="KW-0788">Thiol protease</keyword>
<dbReference type="Pfam" id="PF00877">
    <property type="entry name" value="NLPC_P60"/>
    <property type="match status" value="1"/>
</dbReference>
<dbReference type="PANTHER" id="PTHR47359">
    <property type="entry name" value="PEPTIDOGLYCAN DL-ENDOPEPTIDASE CWLO"/>
    <property type="match status" value="1"/>
</dbReference>
<dbReference type="Proteomes" id="UP000190037">
    <property type="component" value="Unassembled WGS sequence"/>
</dbReference>
<keyword evidence="7" id="KW-1185">Reference proteome</keyword>